<keyword evidence="1" id="KW-0732">Signal</keyword>
<accession>A0A9D2GVN9</accession>
<feature type="signal peptide" evidence="1">
    <location>
        <begin position="1"/>
        <end position="18"/>
    </location>
</feature>
<organism evidence="3 4">
    <name type="scientific">Candidatus Mucispirillum faecigallinarum</name>
    <dbReference type="NCBI Taxonomy" id="2838699"/>
    <lineage>
        <taxon>Bacteria</taxon>
        <taxon>Pseudomonadati</taxon>
        <taxon>Deferribacterota</taxon>
        <taxon>Deferribacteres</taxon>
        <taxon>Deferribacterales</taxon>
        <taxon>Mucispirillaceae</taxon>
        <taxon>Mucispirillum</taxon>
    </lineage>
</organism>
<dbReference type="Gene3D" id="3.60.15.10">
    <property type="entry name" value="Ribonuclease Z/Hydroxyacylglutathione hydrolase-like"/>
    <property type="match status" value="1"/>
</dbReference>
<dbReference type="SUPFAM" id="SSF56281">
    <property type="entry name" value="Metallo-hydrolase/oxidoreductase"/>
    <property type="match status" value="1"/>
</dbReference>
<evidence type="ECO:0000313" key="4">
    <source>
        <dbReference type="Proteomes" id="UP000824176"/>
    </source>
</evidence>
<evidence type="ECO:0000259" key="2">
    <source>
        <dbReference type="SMART" id="SM00849"/>
    </source>
</evidence>
<reference evidence="3" key="1">
    <citation type="journal article" date="2021" name="PeerJ">
        <title>Extensive microbial diversity within the chicken gut microbiome revealed by metagenomics and culture.</title>
        <authorList>
            <person name="Gilroy R."/>
            <person name="Ravi A."/>
            <person name="Getino M."/>
            <person name="Pursley I."/>
            <person name="Horton D.L."/>
            <person name="Alikhan N.F."/>
            <person name="Baker D."/>
            <person name="Gharbi K."/>
            <person name="Hall N."/>
            <person name="Watson M."/>
            <person name="Adriaenssens E.M."/>
            <person name="Foster-Nyarko E."/>
            <person name="Jarju S."/>
            <person name="Secka A."/>
            <person name="Antonio M."/>
            <person name="Oren A."/>
            <person name="Chaudhuri R.R."/>
            <person name="La Ragione R."/>
            <person name="Hildebrand F."/>
            <person name="Pallen M.J."/>
        </authorList>
    </citation>
    <scope>NUCLEOTIDE SEQUENCE</scope>
    <source>
        <strain evidence="3">ChiW4-1371</strain>
    </source>
</reference>
<evidence type="ECO:0000313" key="3">
    <source>
        <dbReference type="EMBL" id="HIZ90106.1"/>
    </source>
</evidence>
<comment type="caution">
    <text evidence="3">The sequence shown here is derived from an EMBL/GenBank/DDBJ whole genome shotgun (WGS) entry which is preliminary data.</text>
</comment>
<dbReference type="PANTHER" id="PTHR42951:SF17">
    <property type="entry name" value="METALLO-BETA-LACTAMASE DOMAIN-CONTAINING PROTEIN"/>
    <property type="match status" value="1"/>
</dbReference>
<dbReference type="EMBL" id="DXAQ01000136">
    <property type="protein sequence ID" value="HIZ90106.1"/>
    <property type="molecule type" value="Genomic_DNA"/>
</dbReference>
<reference evidence="3" key="2">
    <citation type="submission" date="2021-04" db="EMBL/GenBank/DDBJ databases">
        <authorList>
            <person name="Gilroy R."/>
        </authorList>
    </citation>
    <scope>NUCLEOTIDE SEQUENCE</scope>
    <source>
        <strain evidence="3">ChiW4-1371</strain>
    </source>
</reference>
<dbReference type="InterPro" id="IPR036866">
    <property type="entry name" value="RibonucZ/Hydroxyglut_hydro"/>
</dbReference>
<proteinExistence type="predicted"/>
<name>A0A9D2GVN9_9BACT</name>
<dbReference type="AlphaFoldDB" id="A0A9D2GVN9"/>
<protein>
    <submittedName>
        <fullName evidence="3">MBL fold metallo-hydrolase</fullName>
    </submittedName>
</protein>
<dbReference type="Proteomes" id="UP000824176">
    <property type="component" value="Unassembled WGS sequence"/>
</dbReference>
<dbReference type="Pfam" id="PF00753">
    <property type="entry name" value="Lactamase_B"/>
    <property type="match status" value="1"/>
</dbReference>
<evidence type="ECO:0000256" key="1">
    <source>
        <dbReference type="SAM" id="SignalP"/>
    </source>
</evidence>
<feature type="domain" description="Metallo-beta-lactamase" evidence="2">
    <location>
        <begin position="72"/>
        <end position="270"/>
    </location>
</feature>
<sequence>MKKLLLIIMMTAALNVYAVENKDCFKENIAGAEVYVCSVKDNNLNTKILVTDNKEVIDYNKKVNPEGVSKNKHNIMIIKKGGNNVLVDTGYPDTINTLKSVLKSAGLETKDITHVILTHGHYDHIGGLTENGRAVFPNAYVYINENDYNYFCGTGKTDDSMKKTVENSRKIFAPYKDKIKFYKEGVIDEKIKEIKAVSAYGHTPGHSLINISDKNKDLLFVSDLFHIYNVQIKYPKTPVSFDTDKKEAVDTRLNIIKKYTGTNTLIVGSHTPFSIPVTWK</sequence>
<dbReference type="InterPro" id="IPR050855">
    <property type="entry name" value="NDM-1-like"/>
</dbReference>
<feature type="chain" id="PRO_5039336252" evidence="1">
    <location>
        <begin position="19"/>
        <end position="280"/>
    </location>
</feature>
<dbReference type="PANTHER" id="PTHR42951">
    <property type="entry name" value="METALLO-BETA-LACTAMASE DOMAIN-CONTAINING"/>
    <property type="match status" value="1"/>
</dbReference>
<dbReference type="SMART" id="SM00849">
    <property type="entry name" value="Lactamase_B"/>
    <property type="match status" value="1"/>
</dbReference>
<gene>
    <name evidence="3" type="ORF">H9804_09165</name>
</gene>
<dbReference type="InterPro" id="IPR001279">
    <property type="entry name" value="Metallo-B-lactamas"/>
</dbReference>